<dbReference type="EMBL" id="JABBYC010000013">
    <property type="protein sequence ID" value="MBL0886556.1"/>
    <property type="molecule type" value="Genomic_DNA"/>
</dbReference>
<feature type="transmembrane region" description="Helical" evidence="2">
    <location>
        <begin position="215"/>
        <end position="233"/>
    </location>
</feature>
<dbReference type="Proteomes" id="UP000675409">
    <property type="component" value="Unassembled WGS sequence"/>
</dbReference>
<dbReference type="RefSeq" id="WP_201846628.1">
    <property type="nucleotide sequence ID" value="NZ_JABBYC010000013.1"/>
</dbReference>
<evidence type="ECO:0000313" key="3">
    <source>
        <dbReference type="EMBL" id="MBL0886556.1"/>
    </source>
</evidence>
<comment type="caution">
    <text evidence="3">The sequence shown here is derived from an EMBL/GenBank/DDBJ whole genome shotgun (WGS) entry which is preliminary data.</text>
</comment>
<evidence type="ECO:0000313" key="4">
    <source>
        <dbReference type="Proteomes" id="UP000675409"/>
    </source>
</evidence>
<evidence type="ECO:0000256" key="2">
    <source>
        <dbReference type="SAM" id="Phobius"/>
    </source>
</evidence>
<accession>A0ABS1LK23</accession>
<feature type="region of interest" description="Disordered" evidence="1">
    <location>
        <begin position="109"/>
        <end position="154"/>
    </location>
</feature>
<gene>
    <name evidence="3" type="ORF">HGK34_09775</name>
</gene>
<keyword evidence="2" id="KW-0812">Transmembrane</keyword>
<feature type="transmembrane region" description="Helical" evidence="2">
    <location>
        <begin position="265"/>
        <end position="284"/>
    </location>
</feature>
<proteinExistence type="predicted"/>
<keyword evidence="2" id="KW-1133">Transmembrane helix</keyword>
<feature type="transmembrane region" description="Helical" evidence="2">
    <location>
        <begin position="239"/>
        <end position="258"/>
    </location>
</feature>
<keyword evidence="2" id="KW-0472">Membrane</keyword>
<organism evidence="3 4">
    <name type="scientific">Myceligenerans indicum</name>
    <dbReference type="NCBI Taxonomy" id="2593663"/>
    <lineage>
        <taxon>Bacteria</taxon>
        <taxon>Bacillati</taxon>
        <taxon>Actinomycetota</taxon>
        <taxon>Actinomycetes</taxon>
        <taxon>Micrococcales</taxon>
        <taxon>Promicromonosporaceae</taxon>
        <taxon>Myceligenerans</taxon>
    </lineage>
</organism>
<evidence type="ECO:0000256" key="1">
    <source>
        <dbReference type="SAM" id="MobiDB-lite"/>
    </source>
</evidence>
<name>A0ABS1LK23_9MICO</name>
<protein>
    <submittedName>
        <fullName evidence="3">Uncharacterized protein</fullName>
    </submittedName>
</protein>
<sequence length="480" mass="51525">MSAVRDGRWDLLGYDSDPVPAAAEGLDEIIRHYQDIAAAMTEQAALLKKIGDGEERLLKGQAADAMRKRARESAGSLDKAAGRYADVRDAIVGYRPALASARSETGTALAAAEDAQRALGSAEGMPDPVNEERPEDAPPLTPQERQDSSDRSAAIGRADSALADARTRATNALGALQAAAESAAARIRENWGSDGLHTSGWDAFVFRLNQVLKKLVEILGYIGIALAVLAVLIPGLGLVTLLGVVVTVASTVFSLVLAAQGEGSWLSVILGVVSLGLVGVGAIATKALKGAQGAGLTGGRALEAAWGRVHTLKNLKDFIRTGGGIFRVPRRPVPGSWQAGVERDLGTWIANLERWTQFAGRTSVKPPWWQVTNPRYWQVEASRFKDVFAGNWRWDRVIGLNDINDLGKINATIGNLLGSASSFPVRWWMYVGPAAFSFGWFTSLWGQAVTPTNFGPDDLRSSFDWWKDADYSGLYSENPV</sequence>
<keyword evidence="4" id="KW-1185">Reference proteome</keyword>
<reference evidence="3 4" key="1">
    <citation type="journal article" date="2021" name="Arch. Microbiol.">
        <title>Myceligenerans indicum sp. nov., an actinobacterium isolated from mangrove sediment of Sundarbans, India.</title>
        <authorList>
            <person name="Asha K."/>
            <person name="Bhadury P."/>
        </authorList>
    </citation>
    <scope>NUCLEOTIDE SEQUENCE [LARGE SCALE GENOMIC DNA]</scope>
    <source>
        <strain evidence="3 4">I2</strain>
    </source>
</reference>